<dbReference type="RefSeq" id="WP_013810260.1">
    <property type="nucleotide sequence ID" value="NC_015565.1"/>
</dbReference>
<reference evidence="3 4" key="1">
    <citation type="submission" date="2011-05" db="EMBL/GenBank/DDBJ databases">
        <title>Complete sequence of Desulfotomaculum carboxydivorans CO-1-SRB.</title>
        <authorList>
            <consortium name="US DOE Joint Genome Institute"/>
            <person name="Lucas S."/>
            <person name="Han J."/>
            <person name="Lapidus A."/>
            <person name="Cheng J.-F."/>
            <person name="Goodwin L."/>
            <person name="Pitluck S."/>
            <person name="Peters L."/>
            <person name="Mikhailova N."/>
            <person name="Lu M."/>
            <person name="Han C."/>
            <person name="Tapia R."/>
            <person name="Land M."/>
            <person name="Hauser L."/>
            <person name="Kyrpides N."/>
            <person name="Ivanova N."/>
            <person name="Pagani I."/>
            <person name="Stams A."/>
            <person name="Plugge C."/>
            <person name="Muyzer G."/>
            <person name="Kuever J."/>
            <person name="Parshina S."/>
            <person name="Ivanova A."/>
            <person name="Nazina T."/>
            <person name="Woyke T."/>
        </authorList>
    </citation>
    <scope>NUCLEOTIDE SEQUENCE [LARGE SCALE GENOMIC DNA]</scope>
    <source>
        <strain evidence="4">DSM 14880 / VKM B-2319 / CO-1-SRB</strain>
    </source>
</reference>
<dbReference type="InterPro" id="IPR011642">
    <property type="entry name" value="Gate_dom"/>
</dbReference>
<keyword evidence="1" id="KW-1133">Transmembrane helix</keyword>
<dbReference type="HOGENOM" id="CLU_1682808_0_0_9"/>
<accession>F6B6Q4</accession>
<proteinExistence type="predicted"/>
<name>F6B6Q4_DESCC</name>
<evidence type="ECO:0000256" key="1">
    <source>
        <dbReference type="SAM" id="Phobius"/>
    </source>
</evidence>
<feature type="transmembrane region" description="Helical" evidence="1">
    <location>
        <begin position="94"/>
        <end position="115"/>
    </location>
</feature>
<dbReference type="KEGG" id="dca:Desca_1575"/>
<protein>
    <submittedName>
        <fullName evidence="3">Nucleoside recognition domain protein</fullName>
    </submittedName>
</protein>
<feature type="transmembrane region" description="Helical" evidence="1">
    <location>
        <begin position="61"/>
        <end position="82"/>
    </location>
</feature>
<feature type="transmembrane region" description="Helical" evidence="1">
    <location>
        <begin position="21"/>
        <end position="41"/>
    </location>
</feature>
<feature type="transmembrane region" description="Helical" evidence="1">
    <location>
        <begin position="121"/>
        <end position="140"/>
    </location>
</feature>
<keyword evidence="1" id="KW-0472">Membrane</keyword>
<organism evidence="3 4">
    <name type="scientific">Desulfotomaculum nigrificans (strain DSM 14880 / VKM B-2319 / CO-1-SRB)</name>
    <name type="common">Desulfotomaculum carboxydivorans</name>
    <dbReference type="NCBI Taxonomy" id="868595"/>
    <lineage>
        <taxon>Bacteria</taxon>
        <taxon>Bacillati</taxon>
        <taxon>Bacillota</taxon>
        <taxon>Clostridia</taxon>
        <taxon>Eubacteriales</taxon>
        <taxon>Desulfotomaculaceae</taxon>
        <taxon>Desulfotomaculum</taxon>
    </lineage>
</organism>
<dbReference type="EMBL" id="CP002736">
    <property type="protein sequence ID" value="AEF94428.1"/>
    <property type="molecule type" value="Genomic_DNA"/>
</dbReference>
<keyword evidence="1" id="KW-0812">Transmembrane</keyword>
<dbReference type="Proteomes" id="UP000009226">
    <property type="component" value="Chromosome"/>
</dbReference>
<feature type="domain" description="Nucleoside transporter/FeoB GTPase Gate" evidence="2">
    <location>
        <begin position="19"/>
        <end position="114"/>
    </location>
</feature>
<dbReference type="Pfam" id="PF07670">
    <property type="entry name" value="Gate"/>
    <property type="match status" value="1"/>
</dbReference>
<evidence type="ECO:0000313" key="4">
    <source>
        <dbReference type="Proteomes" id="UP000009226"/>
    </source>
</evidence>
<dbReference type="eggNOG" id="COG3366">
    <property type="taxonomic scope" value="Bacteria"/>
</dbReference>
<evidence type="ECO:0000259" key="2">
    <source>
        <dbReference type="Pfam" id="PF07670"/>
    </source>
</evidence>
<keyword evidence="4" id="KW-1185">Reference proteome</keyword>
<dbReference type="STRING" id="868595.Desca_1575"/>
<sequence length="171" mass="18950">MDWFEFIKTALTGSLHSIWQMARIILPLMIILELAKDMHILDKIAGWMAPAMKFFKLPKEGAFPLLIGLTFGLAYGAGVIIDSIKEGHLTWRDLFLINIFLVLCHSVFEDTALFMSVGANGVVILISRIILAVVVTFALSRWSGLAKLEKLLGNKLMISHCSHCGKGDHIG</sequence>
<dbReference type="AlphaFoldDB" id="F6B6Q4"/>
<gene>
    <name evidence="3" type="ordered locus">Desca_1575</name>
</gene>
<evidence type="ECO:0000313" key="3">
    <source>
        <dbReference type="EMBL" id="AEF94428.1"/>
    </source>
</evidence>